<protein>
    <recommendedName>
        <fullName evidence="1">MUN domain-containing protein</fullName>
    </recommendedName>
</protein>
<dbReference type="InterPro" id="IPR027080">
    <property type="entry name" value="Unc-13"/>
</dbReference>
<accession>A0A3P7LTV7</accession>
<evidence type="ECO:0000259" key="1">
    <source>
        <dbReference type="Pfam" id="PF06292"/>
    </source>
</evidence>
<dbReference type="GO" id="GO:0042734">
    <property type="term" value="C:presynaptic membrane"/>
    <property type="evidence" value="ECO:0007669"/>
    <property type="project" value="TreeGrafter"/>
</dbReference>
<dbReference type="GO" id="GO:0019992">
    <property type="term" value="F:diacylglycerol binding"/>
    <property type="evidence" value="ECO:0007669"/>
    <property type="project" value="InterPro"/>
</dbReference>
<dbReference type="GO" id="GO:0098831">
    <property type="term" value="C:presynaptic active zone cytoplasmic component"/>
    <property type="evidence" value="ECO:0007669"/>
    <property type="project" value="TreeGrafter"/>
</dbReference>
<dbReference type="GO" id="GO:0099525">
    <property type="term" value="P:presynaptic dense core vesicle exocytosis"/>
    <property type="evidence" value="ECO:0007669"/>
    <property type="project" value="TreeGrafter"/>
</dbReference>
<dbReference type="GO" id="GO:0035249">
    <property type="term" value="P:synaptic transmission, glutamatergic"/>
    <property type="evidence" value="ECO:0007669"/>
    <property type="project" value="TreeGrafter"/>
</dbReference>
<dbReference type="GO" id="GO:0016081">
    <property type="term" value="P:synaptic vesicle docking"/>
    <property type="evidence" value="ECO:0007669"/>
    <property type="project" value="TreeGrafter"/>
</dbReference>
<dbReference type="PANTHER" id="PTHR10480">
    <property type="entry name" value="PROTEIN UNC-13 HOMOLOG"/>
    <property type="match status" value="1"/>
</dbReference>
<dbReference type="GO" id="GO:0017075">
    <property type="term" value="F:syntaxin-1 binding"/>
    <property type="evidence" value="ECO:0007669"/>
    <property type="project" value="TreeGrafter"/>
</dbReference>
<dbReference type="EMBL" id="UYRU01056556">
    <property type="protein sequence ID" value="VDN13498.1"/>
    <property type="molecule type" value="Genomic_DNA"/>
</dbReference>
<gene>
    <name evidence="2" type="ORF">DILT_LOCUS9329</name>
</gene>
<dbReference type="OrthoDB" id="10067398at2759"/>
<dbReference type="GO" id="GO:0030672">
    <property type="term" value="C:synaptic vesicle membrane"/>
    <property type="evidence" value="ECO:0007669"/>
    <property type="project" value="TreeGrafter"/>
</dbReference>
<keyword evidence="3" id="KW-1185">Reference proteome</keyword>
<dbReference type="AlphaFoldDB" id="A0A3P7LTV7"/>
<name>A0A3P7LTV7_DIBLA</name>
<dbReference type="InterPro" id="IPR010439">
    <property type="entry name" value="MUN_dom"/>
</dbReference>
<reference evidence="2 3" key="1">
    <citation type="submission" date="2018-11" db="EMBL/GenBank/DDBJ databases">
        <authorList>
            <consortium name="Pathogen Informatics"/>
        </authorList>
    </citation>
    <scope>NUCLEOTIDE SEQUENCE [LARGE SCALE GENOMIC DNA]</scope>
</reference>
<dbReference type="PANTHER" id="PTHR10480:SF12">
    <property type="entry name" value="UNC-13, ISOFORM E"/>
    <property type="match status" value="1"/>
</dbReference>
<dbReference type="GO" id="GO:0005516">
    <property type="term" value="F:calmodulin binding"/>
    <property type="evidence" value="ECO:0007669"/>
    <property type="project" value="TreeGrafter"/>
</dbReference>
<dbReference type="Proteomes" id="UP000281553">
    <property type="component" value="Unassembled WGS sequence"/>
</dbReference>
<dbReference type="GO" id="GO:0031594">
    <property type="term" value="C:neuromuscular junction"/>
    <property type="evidence" value="ECO:0007669"/>
    <property type="project" value="TreeGrafter"/>
</dbReference>
<dbReference type="GO" id="GO:0043195">
    <property type="term" value="C:terminal bouton"/>
    <property type="evidence" value="ECO:0007669"/>
    <property type="project" value="TreeGrafter"/>
</dbReference>
<sequence>MGVRSLSYWHKLISLIVSVIEDDKKHYAPVLNHQRKKANLQLFPWIHTVRSSRNRLTHLPACSCHRFPQDVNLGDMSAEMMWTFLSEDLSVGLLQHYEAVRMLTSPEPNPRSSNAMDAQPEQTEITTRLSQLRIKTSDYLNLCFRIKWFYNTYVRPVLGTEKTDPAYPRWVFEAAFFPSSLV</sequence>
<evidence type="ECO:0000313" key="2">
    <source>
        <dbReference type="EMBL" id="VDN13498.1"/>
    </source>
</evidence>
<proteinExistence type="predicted"/>
<dbReference type="Pfam" id="PF06292">
    <property type="entry name" value="MUN"/>
    <property type="match status" value="1"/>
</dbReference>
<organism evidence="2 3">
    <name type="scientific">Dibothriocephalus latus</name>
    <name type="common">Fish tapeworm</name>
    <name type="synonym">Diphyllobothrium latum</name>
    <dbReference type="NCBI Taxonomy" id="60516"/>
    <lineage>
        <taxon>Eukaryota</taxon>
        <taxon>Metazoa</taxon>
        <taxon>Spiralia</taxon>
        <taxon>Lophotrochozoa</taxon>
        <taxon>Platyhelminthes</taxon>
        <taxon>Cestoda</taxon>
        <taxon>Eucestoda</taxon>
        <taxon>Diphyllobothriidea</taxon>
        <taxon>Diphyllobothriidae</taxon>
        <taxon>Dibothriocephalus</taxon>
    </lineage>
</organism>
<dbReference type="GO" id="GO:0016082">
    <property type="term" value="P:synaptic vesicle priming"/>
    <property type="evidence" value="ECO:0007669"/>
    <property type="project" value="TreeGrafter"/>
</dbReference>
<feature type="domain" description="MUN" evidence="1">
    <location>
        <begin position="4"/>
        <end position="97"/>
    </location>
</feature>
<dbReference type="GO" id="GO:0061789">
    <property type="term" value="P:dense core granule priming"/>
    <property type="evidence" value="ECO:0007669"/>
    <property type="project" value="TreeGrafter"/>
</dbReference>
<evidence type="ECO:0000313" key="3">
    <source>
        <dbReference type="Proteomes" id="UP000281553"/>
    </source>
</evidence>